<gene>
    <name evidence="1" type="ORF">J3359_03625</name>
</gene>
<reference evidence="1 2" key="1">
    <citation type="submission" date="2021-03" db="EMBL/GenBank/DDBJ databases">
        <title>Complete genome of Polaribacter_sp.SM13.</title>
        <authorList>
            <person name="Jeong S.W."/>
            <person name="Bae J.W."/>
        </authorList>
    </citation>
    <scope>NUCLEOTIDE SEQUENCE [LARGE SCALE GENOMIC DNA]</scope>
    <source>
        <strain evidence="1 2">SM13</strain>
    </source>
</reference>
<dbReference type="Proteomes" id="UP000663920">
    <property type="component" value="Chromosome"/>
</dbReference>
<sequence length="271" mass="32375">MHEKTTKIQNRYDGFLQTNGLWNNKVIYGLNQFYIENTSVKINIEINEKLRLGKYIERFVSFQIAQEKNIEILAENIQIQQEKRTLGELDCILLKDGKPIHLEVIYKFYLYDASIGTSEINHFIGPNRKDSLIEKLTKLKEKQLPLLYSNECASFLKTINLKPNEIEQQVYFKAQLFVPFSDRNINLKQLNNNCIAGFYSNTKELYQFKDCKFYIPHKKDWLLIPHTNIKWLNFKDFKKNSTEYLERQFAPLCWLKKTNGEMEKFFLVWWS</sequence>
<dbReference type="Pfam" id="PF08907">
    <property type="entry name" value="DUF1853"/>
    <property type="match status" value="1"/>
</dbReference>
<keyword evidence="2" id="KW-1185">Reference proteome</keyword>
<proteinExistence type="predicted"/>
<dbReference type="KEGG" id="pcea:J3359_03625"/>
<evidence type="ECO:0000313" key="1">
    <source>
        <dbReference type="EMBL" id="QTE23380.1"/>
    </source>
</evidence>
<dbReference type="RefSeq" id="WP_208079390.1">
    <property type="nucleotide sequence ID" value="NZ_CP071869.1"/>
</dbReference>
<evidence type="ECO:0000313" key="2">
    <source>
        <dbReference type="Proteomes" id="UP000663920"/>
    </source>
</evidence>
<organism evidence="1 2">
    <name type="scientific">Polaribacter cellanae</name>
    <dbReference type="NCBI Taxonomy" id="2818493"/>
    <lineage>
        <taxon>Bacteria</taxon>
        <taxon>Pseudomonadati</taxon>
        <taxon>Bacteroidota</taxon>
        <taxon>Flavobacteriia</taxon>
        <taxon>Flavobacteriales</taxon>
        <taxon>Flavobacteriaceae</taxon>
    </lineage>
</organism>
<dbReference type="AlphaFoldDB" id="A0A975CQB4"/>
<dbReference type="EMBL" id="CP071869">
    <property type="protein sequence ID" value="QTE23380.1"/>
    <property type="molecule type" value="Genomic_DNA"/>
</dbReference>
<accession>A0A975CQB4</accession>
<name>A0A975CQB4_9FLAO</name>
<protein>
    <submittedName>
        <fullName evidence="1">DUF1853 family protein</fullName>
    </submittedName>
</protein>
<dbReference type="InterPro" id="IPR015003">
    <property type="entry name" value="DUF1853"/>
</dbReference>